<protein>
    <submittedName>
        <fullName evidence="1">Uncharacterized protein</fullName>
    </submittedName>
</protein>
<sequence>MQSKTEVSDLVSRARLTDDEGERACSACYPCSKTAEAQLSKALYEFEKWLEGWKYLGGGPGPLYGAGWEALREFLLMDLKKQIEASGMERPE</sequence>
<comment type="caution">
    <text evidence="1">The sequence shown here is derived from an EMBL/GenBank/DDBJ whole genome shotgun (WGS) entry which is preliminary data.</text>
</comment>
<reference evidence="1" key="1">
    <citation type="journal article" date="2015" name="Nature">
        <title>Complex archaea that bridge the gap between prokaryotes and eukaryotes.</title>
        <authorList>
            <person name="Spang A."/>
            <person name="Saw J.H."/>
            <person name="Jorgensen S.L."/>
            <person name="Zaremba-Niedzwiedzka K."/>
            <person name="Martijn J."/>
            <person name="Lind A.E."/>
            <person name="van Eijk R."/>
            <person name="Schleper C."/>
            <person name="Guy L."/>
            <person name="Ettema T.J."/>
        </authorList>
    </citation>
    <scope>NUCLEOTIDE SEQUENCE</scope>
</reference>
<gene>
    <name evidence="1" type="ORF">LCGC14_2218800</name>
</gene>
<organism evidence="1">
    <name type="scientific">marine sediment metagenome</name>
    <dbReference type="NCBI Taxonomy" id="412755"/>
    <lineage>
        <taxon>unclassified sequences</taxon>
        <taxon>metagenomes</taxon>
        <taxon>ecological metagenomes</taxon>
    </lineage>
</organism>
<dbReference type="AlphaFoldDB" id="A0A0F9DBK7"/>
<evidence type="ECO:0000313" key="1">
    <source>
        <dbReference type="EMBL" id="KKL59093.1"/>
    </source>
</evidence>
<accession>A0A0F9DBK7</accession>
<proteinExistence type="predicted"/>
<name>A0A0F9DBK7_9ZZZZ</name>
<dbReference type="EMBL" id="LAZR01029603">
    <property type="protein sequence ID" value="KKL59093.1"/>
    <property type="molecule type" value="Genomic_DNA"/>
</dbReference>